<accession>A0A1X0R5Y7</accession>
<reference evidence="2" key="1">
    <citation type="journal article" date="2016" name="Proc. Natl. Acad. Sci. U.S.A.">
        <title>Lipid metabolic changes in an early divergent fungus govern the establishment of a mutualistic symbiosis with endobacteria.</title>
        <authorList>
            <person name="Lastovetsky O.A."/>
            <person name="Gaspar M.L."/>
            <person name="Mondo S.J."/>
            <person name="LaButti K.M."/>
            <person name="Sandor L."/>
            <person name="Grigoriev I.V."/>
            <person name="Henry S.A."/>
            <person name="Pawlowska T.E."/>
        </authorList>
    </citation>
    <scope>NUCLEOTIDE SEQUENCE [LARGE SCALE GENOMIC DNA]</scope>
    <source>
        <strain evidence="2">ATCC 52814</strain>
    </source>
</reference>
<feature type="transmembrane region" description="Helical" evidence="1">
    <location>
        <begin position="43"/>
        <end position="63"/>
    </location>
</feature>
<evidence type="ECO:0000313" key="2">
    <source>
        <dbReference type="EMBL" id="ORE07414.1"/>
    </source>
</evidence>
<dbReference type="EMBL" id="KV921904">
    <property type="protein sequence ID" value="ORE07414.1"/>
    <property type="molecule type" value="Genomic_DNA"/>
</dbReference>
<keyword evidence="1" id="KW-0472">Membrane</keyword>
<organism evidence="2">
    <name type="scientific">Rhizopus microsporus var. microsporus</name>
    <dbReference type="NCBI Taxonomy" id="86635"/>
    <lineage>
        <taxon>Eukaryota</taxon>
        <taxon>Fungi</taxon>
        <taxon>Fungi incertae sedis</taxon>
        <taxon>Mucoromycota</taxon>
        <taxon>Mucoromycotina</taxon>
        <taxon>Mucoromycetes</taxon>
        <taxon>Mucorales</taxon>
        <taxon>Mucorineae</taxon>
        <taxon>Rhizopodaceae</taxon>
        <taxon>Rhizopus</taxon>
    </lineage>
</organism>
<name>A0A1X0R5Y7_RHIZD</name>
<dbReference type="AlphaFoldDB" id="A0A1X0R5Y7"/>
<evidence type="ECO:0000256" key="1">
    <source>
        <dbReference type="SAM" id="Phobius"/>
    </source>
</evidence>
<dbReference type="Proteomes" id="UP000242414">
    <property type="component" value="Unassembled WGS sequence"/>
</dbReference>
<keyword evidence="1" id="KW-1133">Transmembrane helix</keyword>
<dbReference type="VEuPathDB" id="FungiDB:BCV72DRAFT_304613"/>
<sequence>MKLPENFEILTELTAGILKLEKLADSNWTPESASCTFSFMNAFFMRLLFISFGIIRSGLFKTIQIAKFLKAKKKANEQTQDRNLSGSELNQICF</sequence>
<proteinExistence type="predicted"/>
<gene>
    <name evidence="2" type="ORF">BCV72DRAFT_304613</name>
</gene>
<protein>
    <submittedName>
        <fullName evidence="2">Uncharacterized protein</fullName>
    </submittedName>
</protein>
<keyword evidence="1" id="KW-0812">Transmembrane</keyword>